<dbReference type="InterPro" id="IPR050772">
    <property type="entry name" value="Hydratase-Decarb/MhpD_sf"/>
</dbReference>
<organism evidence="3">
    <name type="scientific">marine metagenome</name>
    <dbReference type="NCBI Taxonomy" id="408172"/>
    <lineage>
        <taxon>unclassified sequences</taxon>
        <taxon>metagenomes</taxon>
        <taxon>ecological metagenomes</taxon>
    </lineage>
</organism>
<dbReference type="Pfam" id="PF01557">
    <property type="entry name" value="FAA_hydrolase"/>
    <property type="match status" value="1"/>
</dbReference>
<sequence length="96" mass="10210">MGNPVQDWSTIDLAQETLKITLNGYSMGAGAGSEVLGNPINSATWLVNNLSQRGYVLSVGSIIMTGCVTTTIWLNEGDSLTVESKHLGEVSVKIVR</sequence>
<gene>
    <name evidence="3" type="ORF">METZ01_LOCUS293018</name>
</gene>
<proteinExistence type="predicted"/>
<dbReference type="InterPro" id="IPR036663">
    <property type="entry name" value="Fumarylacetoacetase_C_sf"/>
</dbReference>
<reference evidence="3" key="1">
    <citation type="submission" date="2018-05" db="EMBL/GenBank/DDBJ databases">
        <authorList>
            <person name="Lanie J.A."/>
            <person name="Ng W.-L."/>
            <person name="Kazmierczak K.M."/>
            <person name="Andrzejewski T.M."/>
            <person name="Davidsen T.M."/>
            <person name="Wayne K.J."/>
            <person name="Tettelin H."/>
            <person name="Glass J.I."/>
            <person name="Rusch D."/>
            <person name="Podicherti R."/>
            <person name="Tsui H.-C.T."/>
            <person name="Winkler M.E."/>
        </authorList>
    </citation>
    <scope>NUCLEOTIDE SEQUENCE</scope>
</reference>
<evidence type="ECO:0000259" key="2">
    <source>
        <dbReference type="Pfam" id="PF01557"/>
    </source>
</evidence>
<keyword evidence="1" id="KW-0456">Lyase</keyword>
<dbReference type="InterPro" id="IPR011234">
    <property type="entry name" value="Fumarylacetoacetase-like_C"/>
</dbReference>
<evidence type="ECO:0000313" key="3">
    <source>
        <dbReference type="EMBL" id="SVC40164.1"/>
    </source>
</evidence>
<dbReference type="PANTHER" id="PTHR30143:SF0">
    <property type="entry name" value="2-KETO-4-PENTENOATE HYDRATASE"/>
    <property type="match status" value="1"/>
</dbReference>
<feature type="domain" description="Fumarylacetoacetase-like C-terminal" evidence="2">
    <location>
        <begin position="12"/>
        <end position="94"/>
    </location>
</feature>
<dbReference type="Gene3D" id="3.90.850.10">
    <property type="entry name" value="Fumarylacetoacetase-like, C-terminal domain"/>
    <property type="match status" value="1"/>
</dbReference>
<dbReference type="PANTHER" id="PTHR30143">
    <property type="entry name" value="ACID HYDRATASE"/>
    <property type="match status" value="1"/>
</dbReference>
<protein>
    <recommendedName>
        <fullName evidence="2">Fumarylacetoacetase-like C-terminal domain-containing protein</fullName>
    </recommendedName>
</protein>
<accession>A0A382LTU9</accession>
<evidence type="ECO:0000256" key="1">
    <source>
        <dbReference type="ARBA" id="ARBA00023239"/>
    </source>
</evidence>
<dbReference type="AlphaFoldDB" id="A0A382LTU9"/>
<name>A0A382LTU9_9ZZZZ</name>
<dbReference type="GO" id="GO:0005737">
    <property type="term" value="C:cytoplasm"/>
    <property type="evidence" value="ECO:0007669"/>
    <property type="project" value="TreeGrafter"/>
</dbReference>
<dbReference type="EMBL" id="UINC01089239">
    <property type="protein sequence ID" value="SVC40164.1"/>
    <property type="molecule type" value="Genomic_DNA"/>
</dbReference>
<dbReference type="SUPFAM" id="SSF56529">
    <property type="entry name" value="FAH"/>
    <property type="match status" value="1"/>
</dbReference>
<dbReference type="GO" id="GO:0008684">
    <property type="term" value="F:2-oxopent-4-enoate hydratase activity"/>
    <property type="evidence" value="ECO:0007669"/>
    <property type="project" value="TreeGrafter"/>
</dbReference>